<dbReference type="EMBL" id="CAKKNE010000004">
    <property type="protein sequence ID" value="CAH0373464.1"/>
    <property type="molecule type" value="Genomic_DNA"/>
</dbReference>
<evidence type="ECO:0000313" key="3">
    <source>
        <dbReference type="EMBL" id="CAH0373464.1"/>
    </source>
</evidence>
<dbReference type="Pfam" id="PF02615">
    <property type="entry name" value="Ldh_2"/>
    <property type="match status" value="1"/>
</dbReference>
<dbReference type="PANTHER" id="PTHR11091">
    <property type="entry name" value="OXIDOREDUCTASE-RELATED"/>
    <property type="match status" value="1"/>
</dbReference>
<protein>
    <recommendedName>
        <fullName evidence="5">Malate dehydrogenase</fullName>
    </recommendedName>
</protein>
<evidence type="ECO:0000256" key="2">
    <source>
        <dbReference type="ARBA" id="ARBA00023002"/>
    </source>
</evidence>
<proteinExistence type="inferred from homology"/>
<dbReference type="InterPro" id="IPR043144">
    <property type="entry name" value="Mal/L-sulf/L-lact_DH-like_ah"/>
</dbReference>
<dbReference type="AlphaFoldDB" id="A0A8J2WZ72"/>
<name>A0A8J2WZ72_9STRA</name>
<dbReference type="Gene3D" id="1.10.1530.10">
    <property type="match status" value="1"/>
</dbReference>
<evidence type="ECO:0008006" key="5">
    <source>
        <dbReference type="Google" id="ProtNLM"/>
    </source>
</evidence>
<dbReference type="Gene3D" id="3.30.1370.60">
    <property type="entry name" value="Hypothetical oxidoreductase yiak, domain 2"/>
    <property type="match status" value="1"/>
</dbReference>
<accession>A0A8J2WZ72</accession>
<comment type="caution">
    <text evidence="3">The sequence shown here is derived from an EMBL/GenBank/DDBJ whole genome shotgun (WGS) entry which is preliminary data.</text>
</comment>
<dbReference type="SUPFAM" id="SSF89733">
    <property type="entry name" value="L-sulfolactate dehydrogenase-like"/>
    <property type="match status" value="1"/>
</dbReference>
<dbReference type="Proteomes" id="UP000789595">
    <property type="component" value="Unassembled WGS sequence"/>
</dbReference>
<dbReference type="InterPro" id="IPR003767">
    <property type="entry name" value="Malate/L-lactate_DH-like"/>
</dbReference>
<dbReference type="OrthoDB" id="7881616at2759"/>
<evidence type="ECO:0000313" key="4">
    <source>
        <dbReference type="Proteomes" id="UP000789595"/>
    </source>
</evidence>
<keyword evidence="2" id="KW-0560">Oxidoreductase</keyword>
<dbReference type="PANTHER" id="PTHR11091:SF0">
    <property type="entry name" value="MALATE DEHYDROGENASE"/>
    <property type="match status" value="1"/>
</dbReference>
<dbReference type="InterPro" id="IPR043143">
    <property type="entry name" value="Mal/L-sulf/L-lact_DH-like_NADP"/>
</dbReference>
<gene>
    <name evidence="3" type="ORF">PECAL_4P06640</name>
</gene>
<comment type="similarity">
    <text evidence="1">Belongs to the LDH2/MDH2 oxidoreductase family.</text>
</comment>
<dbReference type="InterPro" id="IPR036111">
    <property type="entry name" value="Mal/L-sulfo/L-lacto_DH-like_sf"/>
</dbReference>
<reference evidence="3" key="1">
    <citation type="submission" date="2021-11" db="EMBL/GenBank/DDBJ databases">
        <authorList>
            <consortium name="Genoscope - CEA"/>
            <person name="William W."/>
        </authorList>
    </citation>
    <scope>NUCLEOTIDE SEQUENCE</scope>
</reference>
<sequence>MKMRDVLLGILIGAAGAAALTRRRKLKHRGGGDWYPGKNPPVEGSCILPFEYMEAFMLAVFEGLGVPAKEAKICADVLIEADKRGIDSHGIGRLKPIYCDRVDQGILKPIAPITIVQETQASALVDGNLGLGLYVGPYCMDLAIKKAKECGVGVVIAQRSTHYGIAGYYATMATQKGCVGFSTTNARPSIAPTFGVEGMLGTNPLCFGIPTDEAFPFVIDCATSVNQRGKIERYGREGKATPRGCVVDIEGKERTDTQGILEDMVLGKAALCPLGGAGEDLGGYKGYGWATAVELLCTAFQSGPWGEEICGVDRATGAKKPMPLGHVFMAIDVEPLIGLDKFKANAGELLRGLRASTKDPNGPGKIWTAGEPEHDAFLDRTKQGGFWVPPALQKHMVELRASKLSPEQQERFTPFPFEK</sequence>
<evidence type="ECO:0000256" key="1">
    <source>
        <dbReference type="ARBA" id="ARBA00006056"/>
    </source>
</evidence>
<keyword evidence="4" id="KW-1185">Reference proteome</keyword>
<organism evidence="3 4">
    <name type="scientific">Pelagomonas calceolata</name>
    <dbReference type="NCBI Taxonomy" id="35677"/>
    <lineage>
        <taxon>Eukaryota</taxon>
        <taxon>Sar</taxon>
        <taxon>Stramenopiles</taxon>
        <taxon>Ochrophyta</taxon>
        <taxon>Pelagophyceae</taxon>
        <taxon>Pelagomonadales</taxon>
        <taxon>Pelagomonadaceae</taxon>
        <taxon>Pelagomonas</taxon>
    </lineage>
</organism>
<dbReference type="GO" id="GO:0016491">
    <property type="term" value="F:oxidoreductase activity"/>
    <property type="evidence" value="ECO:0007669"/>
    <property type="project" value="UniProtKB-KW"/>
</dbReference>